<dbReference type="EMBL" id="CH474009">
    <property type="protein sequence ID" value="EDL97688.1"/>
    <property type="molecule type" value="Genomic_DNA"/>
</dbReference>
<proteinExistence type="predicted"/>
<accession>A6JZU7</accession>
<name>A6JZU7_RAT</name>
<protein>
    <submittedName>
        <fullName evidence="1">RCG42883</fullName>
    </submittedName>
</protein>
<gene>
    <name evidence="1" type="ORF">rCG_42883</name>
</gene>
<organism evidence="1 2">
    <name type="scientific">Rattus norvegicus</name>
    <name type="common">Rat</name>
    <dbReference type="NCBI Taxonomy" id="10116"/>
    <lineage>
        <taxon>Eukaryota</taxon>
        <taxon>Metazoa</taxon>
        <taxon>Chordata</taxon>
        <taxon>Craniata</taxon>
        <taxon>Vertebrata</taxon>
        <taxon>Euteleostomi</taxon>
        <taxon>Mammalia</taxon>
        <taxon>Eutheria</taxon>
        <taxon>Euarchontoglires</taxon>
        <taxon>Glires</taxon>
        <taxon>Rodentia</taxon>
        <taxon>Myomorpha</taxon>
        <taxon>Muroidea</taxon>
        <taxon>Muridae</taxon>
        <taxon>Murinae</taxon>
        <taxon>Rattus</taxon>
    </lineage>
</organism>
<evidence type="ECO:0000313" key="2">
    <source>
        <dbReference type="Proteomes" id="UP000234681"/>
    </source>
</evidence>
<sequence>MQYKNLLIVMLYKLETFMKNLSVLHCDLTNKKGEKEYK</sequence>
<reference evidence="1 2" key="1">
    <citation type="submission" date="2005-09" db="EMBL/GenBank/DDBJ databases">
        <authorList>
            <person name="Mural R.J."/>
            <person name="Li P.W."/>
            <person name="Adams M.D."/>
            <person name="Amanatides P.G."/>
            <person name="Baden-Tillson H."/>
            <person name="Barnstead M."/>
            <person name="Chin S.H."/>
            <person name="Dew I."/>
            <person name="Evans C.A."/>
            <person name="Ferriera S."/>
            <person name="Flanigan M."/>
            <person name="Fosler C."/>
            <person name="Glodek A."/>
            <person name="Gu Z."/>
            <person name="Holt R.A."/>
            <person name="Jennings D."/>
            <person name="Kraft C.L."/>
            <person name="Lu F."/>
            <person name="Nguyen T."/>
            <person name="Nusskern D.R."/>
            <person name="Pfannkoch C.M."/>
            <person name="Sitter C."/>
            <person name="Sutton G.G."/>
            <person name="Venter J.C."/>
            <person name="Wang Z."/>
            <person name="Woodage T."/>
            <person name="Zheng X.H."/>
            <person name="Zhong F."/>
        </authorList>
    </citation>
    <scope>NUCLEOTIDE SEQUENCE [LARGE SCALE GENOMIC DNA]</scope>
    <source>
        <strain>BN</strain>
        <strain evidence="2">Sprague-Dawley</strain>
    </source>
</reference>
<evidence type="ECO:0000313" key="1">
    <source>
        <dbReference type="EMBL" id="EDL97688.1"/>
    </source>
</evidence>
<dbReference type="Proteomes" id="UP000234681">
    <property type="component" value="Chromosome X"/>
</dbReference>
<dbReference type="AlphaFoldDB" id="A6JZU7"/>